<name>A0ABR3A179_9AGAR</name>
<evidence type="ECO:0000313" key="7">
    <source>
        <dbReference type="EMBL" id="KAL0067682.1"/>
    </source>
</evidence>
<evidence type="ECO:0000256" key="5">
    <source>
        <dbReference type="SAM" id="MobiDB-lite"/>
    </source>
</evidence>
<keyword evidence="2" id="KW-0236">DNA replication inhibitor</keyword>
<evidence type="ECO:0000256" key="3">
    <source>
        <dbReference type="ARBA" id="ARBA00023242"/>
    </source>
</evidence>
<proteinExistence type="predicted"/>
<feature type="region of interest" description="Disordered" evidence="5">
    <location>
        <begin position="327"/>
        <end position="349"/>
    </location>
</feature>
<protein>
    <submittedName>
        <fullName evidence="7">Topoisomerase 1-associated factor 1</fullName>
    </submittedName>
</protein>
<feature type="compositionally biased region" description="Acidic residues" evidence="5">
    <location>
        <begin position="1069"/>
        <end position="1089"/>
    </location>
</feature>
<comment type="subcellular location">
    <subcellularLocation>
        <location evidence="1">Nucleus</location>
    </subcellularLocation>
</comment>
<feature type="domain" description="Timeless N-terminal" evidence="6">
    <location>
        <begin position="56"/>
        <end position="324"/>
    </location>
</feature>
<dbReference type="PANTHER" id="PTHR22940:SF4">
    <property type="entry name" value="PROTEIN TIMELESS HOMOLOG"/>
    <property type="match status" value="1"/>
</dbReference>
<keyword evidence="8" id="KW-1185">Reference proteome</keyword>
<comment type="caution">
    <text evidence="7">The sequence shown here is derived from an EMBL/GenBank/DDBJ whole genome shotgun (WGS) entry which is preliminary data.</text>
</comment>
<keyword evidence="3" id="KW-0539">Nucleus</keyword>
<evidence type="ECO:0000256" key="1">
    <source>
        <dbReference type="ARBA" id="ARBA00004123"/>
    </source>
</evidence>
<accession>A0ABR3A179</accession>
<feature type="region of interest" description="Disordered" evidence="5">
    <location>
        <begin position="1019"/>
        <end position="1166"/>
    </location>
</feature>
<evidence type="ECO:0000256" key="2">
    <source>
        <dbReference type="ARBA" id="ARBA00022880"/>
    </source>
</evidence>
<feature type="region of interest" description="Disordered" evidence="5">
    <location>
        <begin position="1"/>
        <end position="33"/>
    </location>
</feature>
<feature type="compositionally biased region" description="Basic and acidic residues" evidence="5">
    <location>
        <begin position="827"/>
        <end position="836"/>
    </location>
</feature>
<dbReference type="PANTHER" id="PTHR22940">
    <property type="entry name" value="TIMEOUT/TIMELESS-2"/>
    <property type="match status" value="1"/>
</dbReference>
<gene>
    <name evidence="7" type="primary">TOF1</name>
    <name evidence="7" type="ORF">AAF712_005397</name>
</gene>
<feature type="compositionally biased region" description="Polar residues" evidence="5">
    <location>
        <begin position="1126"/>
        <end position="1138"/>
    </location>
</feature>
<feature type="compositionally biased region" description="Acidic residues" evidence="5">
    <location>
        <begin position="10"/>
        <end position="31"/>
    </location>
</feature>
<evidence type="ECO:0000259" key="6">
    <source>
        <dbReference type="Pfam" id="PF04821"/>
    </source>
</evidence>
<feature type="region of interest" description="Disordered" evidence="5">
    <location>
        <begin position="946"/>
        <end position="1006"/>
    </location>
</feature>
<keyword evidence="4" id="KW-0131">Cell cycle</keyword>
<sequence length="1166" mass="133222">MADSDVIEISSEDSEQEKEEHEGEEQEQETEDPVRKFFEPIVRRVVHALGGWEGDEYRLGDEASGCLKDLKKLWRKDDTDDERRIARIFWESRVLMNDLIPVLLVTSGKGMVEDKRAIAAADLITAMTWPIDLAEELKELDDELDQRTDYTQLLHSHLHYKAALLKPGVIQALFGIMIPPLVKPHKERSERDAQIVNVILHLFRNLAFIKDPPPNVNVSSDQAEFSGLQSKLVRALSETHTLELLLTIAANVDKDPLFDNVNTLILEILYLLLRGVKPPTLAVDQKQKPADTLKKLMREEEKAKQRFARHAPTRHSRFGTTISVQLNPNKKVRKSTEGETEAGPEPAKKPVAPFVVHHQQGINRELGSIWDMSKRQKAKKSQTVDELSKEDHLTVEARLALQTFASDFLDSCFNPFLSTLLKDIRSEKPKITEKDNLRLLFVTKWFLEFFLSMRTMYSQKLQTDKTDAAAQAGLEKWKFGLVAEVVEQHWIVWVLKRMRGAVEEKPKSWTELQAGTECLTQLLTLIEAMSTSDIDEDLQEAADVLQHQLVYSGEVLDIAFESLRTYKEGTQSLAYLTSSINMGYVLFKVLERYVKKSTGDMYIRKKMKKRKKKGDGEVPEEEDLPQPEEDVVHETMFTLETFEMKLAQTDITHTLLAYLSRYKEFPSSENMKRVVSLMHRQAVRAKAEGLFFKVSTLTLFKTILNDQRSLPRDQPHKDLVSLINYILRRFFKAMQEDTFLAIEAFFPKNRGNWKQYSSWEPEKKTKRQKATVEDTRFPPEVEVKKGYSWSDQLGIAIAALVEDDKADLVKWLQEILSTAIGQRQRIIEETDAKGDSSNEEDDDEKAASSAAAARMGEASDEAKEKLTDYLIPYTSDEHAEAATKNSHLKLLFRLSKFSILDEDADEPEWFVPKAILPNDLQATYNVITQFLEKPFDLEGKKASQLLTKKRRRRRRVRPDTSEDEAAATDSGNESGKERRRKRKQKKEEEEVKYKSAQFIVDSDEEYEHNLDDFMALEKARRDKAASTAASLGEGKSGTMRSTGTKKRRRKAGDKADKTEKKKRRKRDDSVEDGAPDNNDEEAPDIEFGSDDSNHVPPRPTSLSKEVSPQPERSRPKPKPIPKRTPQSSEPPEGTSNAIHSDEDEVEVTAVSLRRPPPRMILSDDDD</sequence>
<organism evidence="7 8">
    <name type="scientific">Marasmius tenuissimus</name>
    <dbReference type="NCBI Taxonomy" id="585030"/>
    <lineage>
        <taxon>Eukaryota</taxon>
        <taxon>Fungi</taxon>
        <taxon>Dikarya</taxon>
        <taxon>Basidiomycota</taxon>
        <taxon>Agaricomycotina</taxon>
        <taxon>Agaricomycetes</taxon>
        <taxon>Agaricomycetidae</taxon>
        <taxon>Agaricales</taxon>
        <taxon>Marasmiineae</taxon>
        <taxon>Marasmiaceae</taxon>
        <taxon>Marasmius</taxon>
    </lineage>
</organism>
<reference evidence="7 8" key="1">
    <citation type="submission" date="2024-05" db="EMBL/GenBank/DDBJ databases">
        <title>A draft genome resource for the thread blight pathogen Marasmius tenuissimus strain MS-2.</title>
        <authorList>
            <person name="Yulfo-Soto G.E."/>
            <person name="Baruah I.K."/>
            <person name="Amoako-Attah I."/>
            <person name="Bukari Y."/>
            <person name="Meinhardt L.W."/>
            <person name="Bailey B.A."/>
            <person name="Cohen S.P."/>
        </authorList>
    </citation>
    <scope>NUCLEOTIDE SEQUENCE [LARGE SCALE GENOMIC DNA]</scope>
    <source>
        <strain evidence="7 8">MS-2</strain>
    </source>
</reference>
<feature type="compositionally biased region" description="Basic residues" evidence="5">
    <location>
        <begin position="947"/>
        <end position="956"/>
    </location>
</feature>
<feature type="compositionally biased region" description="Low complexity" evidence="5">
    <location>
        <begin position="847"/>
        <end position="856"/>
    </location>
</feature>
<dbReference type="EMBL" id="JBBXMP010000024">
    <property type="protein sequence ID" value="KAL0067682.1"/>
    <property type="molecule type" value="Genomic_DNA"/>
</dbReference>
<dbReference type="Pfam" id="PF04821">
    <property type="entry name" value="TIMELESS"/>
    <property type="match status" value="1"/>
</dbReference>
<dbReference type="InterPro" id="IPR044998">
    <property type="entry name" value="Timeless"/>
</dbReference>
<dbReference type="InterPro" id="IPR006906">
    <property type="entry name" value="Timeless_N"/>
</dbReference>
<evidence type="ECO:0000256" key="4">
    <source>
        <dbReference type="ARBA" id="ARBA00023306"/>
    </source>
</evidence>
<dbReference type="Proteomes" id="UP001437256">
    <property type="component" value="Unassembled WGS sequence"/>
</dbReference>
<evidence type="ECO:0000313" key="8">
    <source>
        <dbReference type="Proteomes" id="UP001437256"/>
    </source>
</evidence>
<feature type="region of interest" description="Disordered" evidence="5">
    <location>
        <begin position="827"/>
        <end position="860"/>
    </location>
</feature>